<dbReference type="Proteomes" id="UP001575181">
    <property type="component" value="Unassembled WGS sequence"/>
</dbReference>
<dbReference type="RefSeq" id="WP_373657161.1">
    <property type="nucleotide sequence ID" value="NZ_JBGUAW010000013.1"/>
</dbReference>
<dbReference type="SUPFAM" id="SSF57997">
    <property type="entry name" value="Tropomyosin"/>
    <property type="match status" value="1"/>
</dbReference>
<comment type="caution">
    <text evidence="3">The sequence shown here is derived from an EMBL/GenBank/DDBJ whole genome shotgun (WGS) entry which is preliminary data.</text>
</comment>
<keyword evidence="4" id="KW-1185">Reference proteome</keyword>
<comment type="similarity">
    <text evidence="1">Belongs to the UPF0751 family.</text>
</comment>
<dbReference type="Pfam" id="PF10087">
    <property type="entry name" value="DUF2325"/>
    <property type="match status" value="1"/>
</dbReference>
<organism evidence="3 4">
    <name type="scientific">Thiohalorhabdus methylotrophus</name>
    <dbReference type="NCBI Taxonomy" id="3242694"/>
    <lineage>
        <taxon>Bacteria</taxon>
        <taxon>Pseudomonadati</taxon>
        <taxon>Pseudomonadota</taxon>
        <taxon>Gammaproteobacteria</taxon>
        <taxon>Thiohalorhabdales</taxon>
        <taxon>Thiohalorhabdaceae</taxon>
        <taxon>Thiohalorhabdus</taxon>
    </lineage>
</organism>
<dbReference type="InterPro" id="IPR016772">
    <property type="entry name" value="UCP020408"/>
</dbReference>
<gene>
    <name evidence="3" type="ORF">ACERLL_16275</name>
</gene>
<evidence type="ECO:0000313" key="4">
    <source>
        <dbReference type="Proteomes" id="UP001575181"/>
    </source>
</evidence>
<sequence length="431" mass="48737">MQSKDPVSILMGRGSAPVPPSTRTKEPAARASNQISGEEMVSFRAPDQPAGKARRKLWNLPHRFHCALIGTCLDVEDLRSLASRFWMEDLRDETDYTVHTRFVTLAGEKSPVSQRLQGLMDRKFRGALRRFNALQDENSLREQWNEEWQEGRIAGAFWALATHPATTRKLADEIYGEVHMLSHQVGAGNRADRRRLAELEDSCERLTERLQGAMSQANRHHREKQEALEEVQSWRERARNAEGRVESLEERLRAWEEGTEVRKLHQKIQRLERQLHHQAGKAERAERLLAERSEPEPRSKADTGTCAAAHGETGGPCAAREWTDLEGRCVLCVGGRSGLAHRYRQLVERYNGSFLHHDGGLEDSSQRLQQLLNRADQVVCPLDCVSHEATSRIKDHCKQQGVPCLLLESSGITAFARALPRLADHASQPGK</sequence>
<dbReference type="EMBL" id="JBGUAW010000013">
    <property type="protein sequence ID" value="MFA9462371.1"/>
    <property type="molecule type" value="Genomic_DNA"/>
</dbReference>
<evidence type="ECO:0000313" key="3">
    <source>
        <dbReference type="EMBL" id="MFA9462371.1"/>
    </source>
</evidence>
<accession>A0ABV4U0Q7</accession>
<evidence type="ECO:0000256" key="1">
    <source>
        <dbReference type="ARBA" id="ARBA00007189"/>
    </source>
</evidence>
<feature type="region of interest" description="Disordered" evidence="2">
    <location>
        <begin position="274"/>
        <end position="314"/>
    </location>
</feature>
<name>A0ABV4U0Q7_9GAMM</name>
<evidence type="ECO:0000256" key="2">
    <source>
        <dbReference type="SAM" id="MobiDB-lite"/>
    </source>
</evidence>
<feature type="compositionally biased region" description="Basic and acidic residues" evidence="2">
    <location>
        <begin position="274"/>
        <end position="301"/>
    </location>
</feature>
<reference evidence="3 4" key="1">
    <citation type="submission" date="2024-08" db="EMBL/GenBank/DDBJ databases">
        <title>Whole-genome sequencing of halo(alkali)philic microorganisms from hypersaline lakes.</title>
        <authorList>
            <person name="Sorokin D.Y."/>
            <person name="Merkel A.Y."/>
            <person name="Messina E."/>
            <person name="Yakimov M."/>
        </authorList>
    </citation>
    <scope>NUCLEOTIDE SEQUENCE [LARGE SCALE GENOMIC DNA]</scope>
    <source>
        <strain evidence="3 4">Cl-TMA</strain>
    </source>
</reference>
<proteinExistence type="inferred from homology"/>
<protein>
    <submittedName>
        <fullName evidence="3">DUF2325 domain-containing protein</fullName>
    </submittedName>
</protein>
<feature type="region of interest" description="Disordered" evidence="2">
    <location>
        <begin position="1"/>
        <end position="45"/>
    </location>
</feature>